<name>A0AAN4Z831_9BILA</name>
<feature type="non-terminal residue" evidence="1">
    <location>
        <position position="113"/>
    </location>
</feature>
<reference evidence="2" key="1">
    <citation type="submission" date="2022-10" db="EMBL/GenBank/DDBJ databases">
        <title>Genome assembly of Pristionchus species.</title>
        <authorList>
            <person name="Yoshida K."/>
            <person name="Sommer R.J."/>
        </authorList>
    </citation>
    <scope>NUCLEOTIDE SEQUENCE [LARGE SCALE GENOMIC DNA]</scope>
    <source>
        <strain evidence="2">RS5460</strain>
    </source>
</reference>
<feature type="non-terminal residue" evidence="1">
    <location>
        <position position="1"/>
    </location>
</feature>
<keyword evidence="2" id="KW-1185">Reference proteome</keyword>
<gene>
    <name evidence="1" type="ORF">PMAYCL1PPCAC_04376</name>
</gene>
<evidence type="ECO:0000313" key="2">
    <source>
        <dbReference type="Proteomes" id="UP001328107"/>
    </source>
</evidence>
<organism evidence="1 2">
    <name type="scientific">Pristionchus mayeri</name>
    <dbReference type="NCBI Taxonomy" id="1317129"/>
    <lineage>
        <taxon>Eukaryota</taxon>
        <taxon>Metazoa</taxon>
        <taxon>Ecdysozoa</taxon>
        <taxon>Nematoda</taxon>
        <taxon>Chromadorea</taxon>
        <taxon>Rhabditida</taxon>
        <taxon>Rhabditina</taxon>
        <taxon>Diplogasteromorpha</taxon>
        <taxon>Diplogasteroidea</taxon>
        <taxon>Neodiplogasteridae</taxon>
        <taxon>Pristionchus</taxon>
    </lineage>
</organism>
<comment type="caution">
    <text evidence="1">The sequence shown here is derived from an EMBL/GenBank/DDBJ whole genome shotgun (WGS) entry which is preliminary data.</text>
</comment>
<dbReference type="EMBL" id="BTRK01000001">
    <property type="protein sequence ID" value="GMR34181.1"/>
    <property type="molecule type" value="Genomic_DNA"/>
</dbReference>
<proteinExistence type="predicted"/>
<dbReference type="Proteomes" id="UP001328107">
    <property type="component" value="Unassembled WGS sequence"/>
</dbReference>
<protein>
    <submittedName>
        <fullName evidence="1">Uncharacterized protein</fullName>
    </submittedName>
</protein>
<dbReference type="AlphaFoldDB" id="A0AAN4Z831"/>
<accession>A0AAN4Z831</accession>
<sequence length="113" mass="12635">VQPTEGITLTDKKLTCDVDTNNPNVPMGIDVAGKTYEFLTCDPANKFWKDSQDKELTNETKDVLPMVCKPYCKTTELAALNTQLDAATKTKVTVTCKEPFEKLFHYGNEVQKS</sequence>
<evidence type="ECO:0000313" key="1">
    <source>
        <dbReference type="EMBL" id="GMR34181.1"/>
    </source>
</evidence>